<dbReference type="PANTHER" id="PTHR12260">
    <property type="entry name" value="DAMAGE-CONTROL PHOSPHATASE ARMT1"/>
    <property type="match status" value="1"/>
</dbReference>
<dbReference type="GO" id="GO:0008983">
    <property type="term" value="F:protein-glutamate O-methyltransferase activity"/>
    <property type="evidence" value="ECO:0007669"/>
    <property type="project" value="RHEA"/>
</dbReference>
<dbReference type="EC" id="2.1.1.-" evidence="10"/>
<dbReference type="Gene3D" id="1.20.930.60">
    <property type="match status" value="1"/>
</dbReference>
<comment type="domain">
    <text evidence="10">Subfamily III proteins have a conserved RTxK motif about 40-50 residues from the C-terminus; the threonine may be replaced by serine or cysteine.</text>
</comment>
<sequence>MSSEAGKDDFQLSKPEFPDRYNLIDSKTPPLTKLSGKFKRSFAYHTLNERIPVILTQLIDNLYKGVDDIARDISEDEEVKKYQKTLELFDENREKDDLDVFVWNNFIRKLPEDANTFYFTCWLYAECYVYRRIKQFFENFKVLGNFDYFHKQKFDALQSSLKPLSDILVIT</sequence>
<dbReference type="GO" id="GO:0097023">
    <property type="term" value="F:fructose 6-phosphate aldolase activity"/>
    <property type="evidence" value="ECO:0007669"/>
    <property type="project" value="RHEA"/>
</dbReference>
<keyword evidence="4" id="KW-0533">Nickel</keyword>
<dbReference type="GO" id="GO:0005634">
    <property type="term" value="C:nucleus"/>
    <property type="evidence" value="ECO:0007669"/>
    <property type="project" value="TreeGrafter"/>
</dbReference>
<comment type="similarity">
    <text evidence="3 10">Belongs to the damage-control phosphatase family. Sugar phosphate phosphatase III subfamily.</text>
</comment>
<comment type="function">
    <text evidence="8 10">Metal-dependent phosphatase that shows phosphatase activity against several substrates, including fructose-1-phosphate and fructose-6-phosphate. Its preference for fructose-1-phosphate, a strong glycating agent that causes DNA damage rather than a canonical yeast metabolite, suggests a damage-control function in hexose phosphate metabolism. Has also been shown to have O-methyltransferase activity that methylates glutamate residues of target proteins to form gamma-glutamyl methyl ester residues. Possibly methylates PCNA, suggesting it is involved in the DNA damage response.</text>
</comment>
<proteinExistence type="inferred from homology"/>
<evidence type="ECO:0000256" key="9">
    <source>
        <dbReference type="ARBA" id="ARBA00048809"/>
    </source>
</evidence>
<keyword evidence="13" id="KW-1185">Reference proteome</keyword>
<accession>T1GY00</accession>
<dbReference type="InterPro" id="IPR002791">
    <property type="entry name" value="ARMT1-like_metal-bd"/>
</dbReference>
<dbReference type="Proteomes" id="UP000015102">
    <property type="component" value="Unassembled WGS sequence"/>
</dbReference>
<dbReference type="InterPro" id="IPR036075">
    <property type="entry name" value="ARMT-1-like_metal-bd_sf"/>
</dbReference>
<comment type="catalytic activity">
    <reaction evidence="2 10">
        <text>beta-D-fructose 1-phosphate + H2O = D-fructose + phosphate</text>
        <dbReference type="Rhea" id="RHEA:35603"/>
        <dbReference type="ChEBI" id="CHEBI:15377"/>
        <dbReference type="ChEBI" id="CHEBI:37721"/>
        <dbReference type="ChEBI" id="CHEBI:43474"/>
        <dbReference type="ChEBI" id="CHEBI:138881"/>
    </reaction>
</comment>
<keyword evidence="6 10" id="KW-0378">Hydrolase</keyword>
<evidence type="ECO:0000256" key="2">
    <source>
        <dbReference type="ARBA" id="ARBA00001326"/>
    </source>
</evidence>
<dbReference type="GO" id="GO:0103026">
    <property type="term" value="F:fructose-1-phosphatase activity"/>
    <property type="evidence" value="ECO:0007669"/>
    <property type="project" value="RHEA"/>
</dbReference>
<dbReference type="GO" id="GO:0006974">
    <property type="term" value="P:DNA damage response"/>
    <property type="evidence" value="ECO:0007669"/>
    <property type="project" value="TreeGrafter"/>
</dbReference>
<dbReference type="GO" id="GO:0046872">
    <property type="term" value="F:metal ion binding"/>
    <property type="evidence" value="ECO:0007669"/>
    <property type="project" value="UniProtKB-UniRule"/>
</dbReference>
<evidence type="ECO:0000256" key="3">
    <source>
        <dbReference type="ARBA" id="ARBA00009519"/>
    </source>
</evidence>
<keyword evidence="5 10" id="KW-0479">Metal-binding</keyword>
<dbReference type="EnsemblMetazoa" id="MESCA008715-RA">
    <property type="protein sequence ID" value="MESCA008715-PA"/>
    <property type="gene ID" value="MESCA008715"/>
</dbReference>
<dbReference type="STRING" id="36166.T1GY00"/>
<evidence type="ECO:0000256" key="4">
    <source>
        <dbReference type="ARBA" id="ARBA00022596"/>
    </source>
</evidence>
<evidence type="ECO:0000256" key="10">
    <source>
        <dbReference type="RuleBase" id="RU367030"/>
    </source>
</evidence>
<evidence type="ECO:0000313" key="12">
    <source>
        <dbReference type="EnsemblMetazoa" id="MESCA008715-PA"/>
    </source>
</evidence>
<dbReference type="AlphaFoldDB" id="T1GY00"/>
<evidence type="ECO:0000313" key="13">
    <source>
        <dbReference type="Proteomes" id="UP000015102"/>
    </source>
</evidence>
<dbReference type="SUPFAM" id="SSF111321">
    <property type="entry name" value="AF1104-like"/>
    <property type="match status" value="1"/>
</dbReference>
<feature type="domain" description="Damage-control phosphatase ARMT1-like metal-binding" evidence="11">
    <location>
        <begin position="46"/>
        <end position="165"/>
    </location>
</feature>
<evidence type="ECO:0000256" key="6">
    <source>
        <dbReference type="ARBA" id="ARBA00022801"/>
    </source>
</evidence>
<dbReference type="GO" id="GO:0032259">
    <property type="term" value="P:methylation"/>
    <property type="evidence" value="ECO:0007669"/>
    <property type="project" value="UniProtKB-KW"/>
</dbReference>
<protein>
    <recommendedName>
        <fullName evidence="10">Sugar phosphate phosphatase</fullName>
        <ecNumber evidence="10">2.1.1.-</ecNumber>
        <ecNumber evidence="10">3.1.3.-</ecNumber>
    </recommendedName>
</protein>
<keyword evidence="10" id="KW-0489">Methyltransferase</keyword>
<dbReference type="InterPro" id="IPR039763">
    <property type="entry name" value="ARMT1"/>
</dbReference>
<dbReference type="EC" id="3.1.3.-" evidence="10"/>
<organism evidence="12 13">
    <name type="scientific">Megaselia scalaris</name>
    <name type="common">Humpbacked fly</name>
    <name type="synonym">Phora scalaris</name>
    <dbReference type="NCBI Taxonomy" id="36166"/>
    <lineage>
        <taxon>Eukaryota</taxon>
        <taxon>Metazoa</taxon>
        <taxon>Ecdysozoa</taxon>
        <taxon>Arthropoda</taxon>
        <taxon>Hexapoda</taxon>
        <taxon>Insecta</taxon>
        <taxon>Pterygota</taxon>
        <taxon>Neoptera</taxon>
        <taxon>Endopterygota</taxon>
        <taxon>Diptera</taxon>
        <taxon>Brachycera</taxon>
        <taxon>Muscomorpha</taxon>
        <taxon>Platypezoidea</taxon>
        <taxon>Phoridae</taxon>
        <taxon>Megaseliini</taxon>
        <taxon>Megaselia</taxon>
    </lineage>
</organism>
<evidence type="ECO:0000256" key="1">
    <source>
        <dbReference type="ARBA" id="ARBA00000807"/>
    </source>
</evidence>
<comment type="catalytic activity">
    <reaction evidence="1 10">
        <text>L-glutamyl-[protein] + S-adenosyl-L-methionine = [protein]-L-glutamate 5-O-methyl ester + S-adenosyl-L-homocysteine</text>
        <dbReference type="Rhea" id="RHEA:24452"/>
        <dbReference type="Rhea" id="RHEA-COMP:10208"/>
        <dbReference type="Rhea" id="RHEA-COMP:10311"/>
        <dbReference type="ChEBI" id="CHEBI:29973"/>
        <dbReference type="ChEBI" id="CHEBI:57856"/>
        <dbReference type="ChEBI" id="CHEBI:59789"/>
        <dbReference type="ChEBI" id="CHEBI:82795"/>
    </reaction>
</comment>
<evidence type="ECO:0000256" key="7">
    <source>
        <dbReference type="ARBA" id="ARBA00023211"/>
    </source>
</evidence>
<evidence type="ECO:0000256" key="5">
    <source>
        <dbReference type="ARBA" id="ARBA00022723"/>
    </source>
</evidence>
<reference evidence="13" key="1">
    <citation type="submission" date="2013-02" db="EMBL/GenBank/DDBJ databases">
        <authorList>
            <person name="Hughes D."/>
        </authorList>
    </citation>
    <scope>NUCLEOTIDE SEQUENCE</scope>
    <source>
        <strain>Durham</strain>
        <strain evidence="13">NC isolate 2 -- Noor lab</strain>
    </source>
</reference>
<comment type="cofactor">
    <cofactor evidence="10">
        <name>Mn(2+)</name>
        <dbReference type="ChEBI" id="CHEBI:29035"/>
    </cofactor>
    <cofactor evidence="10">
        <name>Ni(2+)</name>
        <dbReference type="ChEBI" id="CHEBI:49786"/>
    </cofactor>
</comment>
<comment type="catalytic activity">
    <reaction evidence="9 10">
        <text>beta-D-fructose 6-phosphate = dihydroxyacetone + D-glyceraldehyde 3-phosphate</text>
        <dbReference type="Rhea" id="RHEA:28002"/>
        <dbReference type="ChEBI" id="CHEBI:16016"/>
        <dbReference type="ChEBI" id="CHEBI:57634"/>
        <dbReference type="ChEBI" id="CHEBI:59776"/>
    </reaction>
</comment>
<evidence type="ECO:0000259" key="11">
    <source>
        <dbReference type="Pfam" id="PF01937"/>
    </source>
</evidence>
<dbReference type="HOGENOM" id="CLU_1566807_0_0_1"/>
<name>T1GY00_MEGSC</name>
<keyword evidence="7 10" id="KW-0464">Manganese</keyword>
<dbReference type="PANTHER" id="PTHR12260:SF6">
    <property type="entry name" value="DAMAGE-CONTROL PHOSPHATASE ARMT1"/>
    <property type="match status" value="1"/>
</dbReference>
<dbReference type="EMBL" id="CAQQ02372794">
    <property type="status" value="NOT_ANNOTATED_CDS"/>
    <property type="molecule type" value="Genomic_DNA"/>
</dbReference>
<keyword evidence="10" id="KW-0808">Transferase</keyword>
<evidence type="ECO:0000256" key="8">
    <source>
        <dbReference type="ARBA" id="ARBA00045980"/>
    </source>
</evidence>
<reference evidence="12" key="2">
    <citation type="submission" date="2015-06" db="UniProtKB">
        <authorList>
            <consortium name="EnsemblMetazoa"/>
        </authorList>
    </citation>
    <scope>IDENTIFICATION</scope>
</reference>
<dbReference type="Pfam" id="PF01937">
    <property type="entry name" value="ARMT1-like_dom"/>
    <property type="match status" value="1"/>
</dbReference>